<name>A0A9P1D5X7_9DINO</name>
<protein>
    <submittedName>
        <fullName evidence="2">Uncharacterized protein</fullName>
    </submittedName>
</protein>
<dbReference type="EMBL" id="CAMXCT010003446">
    <property type="protein sequence ID" value="CAI4004488.1"/>
    <property type="molecule type" value="Genomic_DNA"/>
</dbReference>
<accession>A0A9P1D5X7</accession>
<dbReference type="AlphaFoldDB" id="A0A9P1D5X7"/>
<reference evidence="3" key="2">
    <citation type="submission" date="2024-04" db="EMBL/GenBank/DDBJ databases">
        <authorList>
            <person name="Chen Y."/>
            <person name="Shah S."/>
            <person name="Dougan E. K."/>
            <person name="Thang M."/>
            <person name="Chan C."/>
        </authorList>
    </citation>
    <scope>NUCLEOTIDE SEQUENCE [LARGE SCALE GENOMIC DNA]</scope>
</reference>
<evidence type="ECO:0000313" key="3">
    <source>
        <dbReference type="EMBL" id="CAL1157863.1"/>
    </source>
</evidence>
<feature type="region of interest" description="Disordered" evidence="1">
    <location>
        <begin position="329"/>
        <end position="360"/>
    </location>
</feature>
<feature type="compositionally biased region" description="Basic residues" evidence="1">
    <location>
        <begin position="350"/>
        <end position="360"/>
    </location>
</feature>
<dbReference type="Proteomes" id="UP001152797">
    <property type="component" value="Unassembled WGS sequence"/>
</dbReference>
<organism evidence="2">
    <name type="scientific">Cladocopium goreaui</name>
    <dbReference type="NCBI Taxonomy" id="2562237"/>
    <lineage>
        <taxon>Eukaryota</taxon>
        <taxon>Sar</taxon>
        <taxon>Alveolata</taxon>
        <taxon>Dinophyceae</taxon>
        <taxon>Suessiales</taxon>
        <taxon>Symbiodiniaceae</taxon>
        <taxon>Cladocopium</taxon>
    </lineage>
</organism>
<dbReference type="EMBL" id="CAMXCT020003446">
    <property type="protein sequence ID" value="CAL1157863.1"/>
    <property type="molecule type" value="Genomic_DNA"/>
</dbReference>
<keyword evidence="4" id="KW-1185">Reference proteome</keyword>
<reference evidence="2" key="1">
    <citation type="submission" date="2022-10" db="EMBL/GenBank/DDBJ databases">
        <authorList>
            <person name="Chen Y."/>
            <person name="Dougan E. K."/>
            <person name="Chan C."/>
            <person name="Rhodes N."/>
            <person name="Thang M."/>
        </authorList>
    </citation>
    <scope>NUCLEOTIDE SEQUENCE</scope>
</reference>
<evidence type="ECO:0000256" key="1">
    <source>
        <dbReference type="SAM" id="MobiDB-lite"/>
    </source>
</evidence>
<gene>
    <name evidence="2" type="ORF">C1SCF055_LOCUS30272</name>
</gene>
<dbReference type="EMBL" id="CAMXCT030003446">
    <property type="protein sequence ID" value="CAL4791800.1"/>
    <property type="molecule type" value="Genomic_DNA"/>
</dbReference>
<evidence type="ECO:0000313" key="4">
    <source>
        <dbReference type="Proteomes" id="UP001152797"/>
    </source>
</evidence>
<evidence type="ECO:0000313" key="2">
    <source>
        <dbReference type="EMBL" id="CAI4004488.1"/>
    </source>
</evidence>
<comment type="caution">
    <text evidence="2">The sequence shown here is derived from an EMBL/GenBank/DDBJ whole genome shotgun (WGS) entry which is preliminary data.</text>
</comment>
<sequence>MTLAPTEQFLDERKCDHDFSDDVASWKKIGDVLMTDSESQPRCDDSDVDWPMRLKVPMQVQPTVDVQLTGDDDKALVREMIYLFSWAIEIPYWKALRRESLQPTTIHSLSPDNTCQAVVATADLLTTAIFTETLWIDDARMRLPLTLQDETGQKIKGDTVCPGYCAGDAVTIAAAPLKVETGEDLRPVMLQVGGDLGCPERTALLPGDLHAGHFGRAPERHRAAEEAALRWEMLKSEAQRHGLKAEDLCAPSGERLLSYVQCVGSVGSPGVSKLDLESGLTICASTRAPSTALDALDEQSFATAEMVSEITSMVDDITWHATTATARKRRQNTAALAASPGFRDGEESKRHRHVGRSGHQ</sequence>
<proteinExistence type="predicted"/>